<feature type="binding site" evidence="2">
    <location>
        <position position="231"/>
    </location>
    <ligand>
        <name>Zn(2+)</name>
        <dbReference type="ChEBI" id="CHEBI:29105"/>
    </ligand>
</feature>
<feature type="active site" evidence="2">
    <location>
        <position position="363"/>
    </location>
</feature>
<feature type="domain" description="Lipid II isoglutaminyl synthase (glutamine-hydrolyzing) subunit MurT C-terminal" evidence="4">
    <location>
        <begin position="327"/>
        <end position="438"/>
    </location>
</feature>
<dbReference type="EC" id="6.3.5.13" evidence="2"/>
<keyword evidence="2" id="KW-0862">Zinc</keyword>
<keyword evidence="2" id="KW-0961">Cell wall biogenesis/degradation</keyword>
<protein>
    <recommendedName>
        <fullName evidence="2">Lipid II isoglutaminyl synthase (glutamine-hydrolyzing) subunit MurT</fullName>
        <ecNumber evidence="2">6.3.5.13</ecNumber>
    </recommendedName>
</protein>
<reference evidence="5" key="1">
    <citation type="submission" date="2020-10" db="EMBL/GenBank/DDBJ databases">
        <authorList>
            <person name="Gilroy R."/>
        </authorList>
    </citation>
    <scope>NUCLEOTIDE SEQUENCE</scope>
    <source>
        <strain evidence="5">ChiBcec16-1751</strain>
    </source>
</reference>
<dbReference type="SUPFAM" id="SSF53623">
    <property type="entry name" value="MurD-like peptide ligases, catalytic domain"/>
    <property type="match status" value="1"/>
</dbReference>
<sequence length="456" mass="50459">MKVSVFFSILSCKLARFAIRLLGRGGTDFPGRVALKLCPHLLGTLAKDVTTILVTGTNGKTTTSRMIEQALTDSGISFFANKSGANLLSGVTAEFAMHSSLTGKCRYPYALIEADEAAFKAISRYVDAKVVVVTNVFRDQLDRYGEVTHTLDNIRIGIGNSKNAILCFNADDSLSRSLADEVDNPVLFYGVDVPIYKERVAELSDAPYCIRCKHEYVYDYVTYGHLGGYRCPACGYSRPKTDVSVTEVRSTDTEKSEVVMTADGKNYDTTVNLPGGYNIYNACATMACGKAMGLDLEVVSKSLSSFACGFGRMEKFDIEGRSLRMILIKNPAGCNQVLNFLTNTTEPSLFVVCLNDRAQDGKDVSWIWDVDFERVVEMGDKLSGLIVSGVRADDMAIRFKYAGLPLEKLQVIKDYDQLIKTCIAQDKPVYIMPTYTAMLGLRERISKTYGFKDFWE</sequence>
<keyword evidence="2" id="KW-0436">Ligase</keyword>
<comment type="similarity">
    <text evidence="2">Belongs to the MurCDEF family. MurT subfamily.</text>
</comment>
<organism evidence="5 6">
    <name type="scientific">Candidatus Avoscillospira avistercoris</name>
    <dbReference type="NCBI Taxonomy" id="2840707"/>
    <lineage>
        <taxon>Bacteria</taxon>
        <taxon>Bacillati</taxon>
        <taxon>Bacillota</taxon>
        <taxon>Clostridia</taxon>
        <taxon>Eubacteriales</taxon>
        <taxon>Oscillospiraceae</taxon>
        <taxon>Oscillospiraceae incertae sedis</taxon>
        <taxon>Candidatus Avoscillospira</taxon>
    </lineage>
</organism>
<dbReference type="InterPro" id="IPR013564">
    <property type="entry name" value="MurT_C"/>
</dbReference>
<proteinExistence type="inferred from homology"/>
<evidence type="ECO:0000259" key="3">
    <source>
        <dbReference type="Pfam" id="PF08245"/>
    </source>
</evidence>
<dbReference type="GO" id="GO:0016881">
    <property type="term" value="F:acid-amino acid ligase activity"/>
    <property type="evidence" value="ECO:0007669"/>
    <property type="project" value="InterPro"/>
</dbReference>
<dbReference type="GO" id="GO:0071555">
    <property type="term" value="P:cell wall organization"/>
    <property type="evidence" value="ECO:0007669"/>
    <property type="project" value="UniProtKB-KW"/>
</dbReference>
<reference evidence="5" key="2">
    <citation type="journal article" date="2021" name="PeerJ">
        <title>Extensive microbial diversity within the chicken gut microbiome revealed by metagenomics and culture.</title>
        <authorList>
            <person name="Gilroy R."/>
            <person name="Ravi A."/>
            <person name="Getino M."/>
            <person name="Pursley I."/>
            <person name="Horton D.L."/>
            <person name="Alikhan N.F."/>
            <person name="Baker D."/>
            <person name="Gharbi K."/>
            <person name="Hall N."/>
            <person name="Watson M."/>
            <person name="Adriaenssens E.M."/>
            <person name="Foster-Nyarko E."/>
            <person name="Jarju S."/>
            <person name="Secka A."/>
            <person name="Antonio M."/>
            <person name="Oren A."/>
            <person name="Chaudhuri R.R."/>
            <person name="La Ragione R."/>
            <person name="Hildebrand F."/>
            <person name="Pallen M.J."/>
        </authorList>
    </citation>
    <scope>NUCLEOTIDE SEQUENCE</scope>
    <source>
        <strain evidence="5">ChiBcec16-1751</strain>
    </source>
</reference>
<dbReference type="EMBL" id="DVJJ01000043">
    <property type="protein sequence ID" value="HIS64205.1"/>
    <property type="molecule type" value="Genomic_DNA"/>
</dbReference>
<keyword evidence="2" id="KW-0573">Peptidoglycan synthesis</keyword>
<dbReference type="Proteomes" id="UP000886741">
    <property type="component" value="Unassembled WGS sequence"/>
</dbReference>
<gene>
    <name evidence="2" type="primary">murT</name>
    <name evidence="5" type="ORF">IAA83_02390</name>
</gene>
<dbReference type="InterPro" id="IPR043703">
    <property type="entry name" value="Lipid_II_synth_MurT"/>
</dbReference>
<dbReference type="GO" id="GO:0140282">
    <property type="term" value="F:carbon-nitrogen ligase activity on lipid II"/>
    <property type="evidence" value="ECO:0007669"/>
    <property type="project" value="UniProtKB-UniRule"/>
</dbReference>
<comment type="catalytic activity">
    <reaction evidence="2">
        <text>beta-D-GlcNAc-(1-&gt;4)-Mur2Ac(oyl-L-Ala-gamma-D-Glu-L-Lys-D-Ala-D-Ala)-di-trans,octa-cis-undecaprenyl diphosphate + L-glutamine + ATP + H2O = beta-D-GlcNAc-(1-&gt;4)-Mur2Ac(oyl-L-Ala-D-isoglutaminyl-L-Lys-D-Ala-D-Ala)-di-trans,octa-cis-undecaprenyl diphosphate + L-glutamate + ADP + phosphate + H(+)</text>
        <dbReference type="Rhea" id="RHEA:57928"/>
        <dbReference type="ChEBI" id="CHEBI:15377"/>
        <dbReference type="ChEBI" id="CHEBI:15378"/>
        <dbReference type="ChEBI" id="CHEBI:29985"/>
        <dbReference type="ChEBI" id="CHEBI:30616"/>
        <dbReference type="ChEBI" id="CHEBI:43474"/>
        <dbReference type="ChEBI" id="CHEBI:58359"/>
        <dbReference type="ChEBI" id="CHEBI:60033"/>
        <dbReference type="ChEBI" id="CHEBI:62233"/>
        <dbReference type="ChEBI" id="CHEBI:456216"/>
        <dbReference type="EC" id="6.3.5.13"/>
    </reaction>
</comment>
<feature type="binding site" evidence="2">
    <location>
        <position position="212"/>
    </location>
    <ligand>
        <name>Zn(2+)</name>
        <dbReference type="ChEBI" id="CHEBI:29105"/>
    </ligand>
</feature>
<evidence type="ECO:0000259" key="4">
    <source>
        <dbReference type="Pfam" id="PF08353"/>
    </source>
</evidence>
<feature type="domain" description="Mur ligase central" evidence="3">
    <location>
        <begin position="54"/>
        <end position="193"/>
    </location>
</feature>
<comment type="subunit">
    <text evidence="2">Forms a heterodimer with GatD.</text>
</comment>
<dbReference type="PANTHER" id="PTHR23135">
    <property type="entry name" value="MUR LIGASE FAMILY MEMBER"/>
    <property type="match status" value="1"/>
</dbReference>
<dbReference type="HAMAP" id="MF_02214">
    <property type="entry name" value="Lipid_II_synth_MurT"/>
    <property type="match status" value="1"/>
</dbReference>
<feature type="binding site" evidence="2">
    <location>
        <position position="209"/>
    </location>
    <ligand>
        <name>Zn(2+)</name>
        <dbReference type="ChEBI" id="CHEBI:29105"/>
    </ligand>
</feature>
<comment type="catalytic activity">
    <reaction evidence="2">
        <text>beta-D-GlcNAc-(1-&gt;4)-Mur2Ac(oyl-L-Ala-gamma-D-Glu-L-Lys-D-Ala-D-Ala)-di-trans,octa-cis-undecaprenyl diphosphate + ATP = beta-D-GlcNAc-(1-&gt;4)-Mur2Ac(oyl-L-Ala-gamma-D-O-P-Glu-L-Lys-D-Ala-D-Ala)-di-trans,octa-cis-undecaprenyl diphosphate + ADP</text>
        <dbReference type="Rhea" id="RHEA:59488"/>
        <dbReference type="ChEBI" id="CHEBI:30616"/>
        <dbReference type="ChEBI" id="CHEBI:60033"/>
        <dbReference type="ChEBI" id="CHEBI:143132"/>
        <dbReference type="ChEBI" id="CHEBI:456216"/>
    </reaction>
</comment>
<comment type="catalytic activity">
    <reaction evidence="2">
        <text>beta-D-GlcNAc-(1-&gt;4)-Mur2Ac(oyl-L-Ala-gamma-D-O-P-Glu-L-Lys-D-Ala-D-Ala)-di-trans,octa-cis-undecaprenyl diphosphate + NH4(+) = beta-D-GlcNAc-(1-&gt;4)-Mur2Ac(oyl-L-Ala-D-isoglutaminyl-L-Lys-D-Ala-D-Ala)-di-trans,octa-cis-undecaprenyl diphosphate + phosphate + H(+)</text>
        <dbReference type="Rhea" id="RHEA:57932"/>
        <dbReference type="ChEBI" id="CHEBI:15378"/>
        <dbReference type="ChEBI" id="CHEBI:28938"/>
        <dbReference type="ChEBI" id="CHEBI:43474"/>
        <dbReference type="ChEBI" id="CHEBI:62233"/>
        <dbReference type="ChEBI" id="CHEBI:143132"/>
    </reaction>
</comment>
<dbReference type="Gene3D" id="3.40.1190.10">
    <property type="entry name" value="Mur-like, catalytic domain"/>
    <property type="match status" value="1"/>
</dbReference>
<keyword evidence="2" id="KW-0479">Metal-binding</keyword>
<evidence type="ECO:0000313" key="5">
    <source>
        <dbReference type="EMBL" id="HIS64205.1"/>
    </source>
</evidence>
<dbReference type="GO" id="GO:0009252">
    <property type="term" value="P:peptidoglycan biosynthetic process"/>
    <property type="evidence" value="ECO:0007669"/>
    <property type="project" value="UniProtKB-UniRule"/>
</dbReference>
<comment type="caution">
    <text evidence="5">The sequence shown here is derived from an EMBL/GenBank/DDBJ whole genome shotgun (WGS) entry which is preliminary data.</text>
</comment>
<name>A0A9D1F8A6_9FIRM</name>
<comment type="function">
    <text evidence="2">The lipid II isoglutaminyl synthase complex catalyzes the formation of alpha-D-isoglutamine in the cell wall lipid II stem peptide. The MurT subunit catalyzes the ATP-dependent amidation of D-glutamate residue of lipid II, converting it to an isoglutamine residue.</text>
</comment>
<feature type="binding site" evidence="2">
    <location>
        <position position="234"/>
    </location>
    <ligand>
        <name>Zn(2+)</name>
        <dbReference type="ChEBI" id="CHEBI:29105"/>
    </ligand>
</feature>
<keyword evidence="2" id="KW-0133">Cell shape</keyword>
<dbReference type="AlphaFoldDB" id="A0A9D1F8A6"/>
<dbReference type="InterPro" id="IPR013221">
    <property type="entry name" value="Mur_ligase_cen"/>
</dbReference>
<comment type="pathway">
    <text evidence="1 2">Cell wall biogenesis; peptidoglycan biosynthesis.</text>
</comment>
<evidence type="ECO:0000256" key="2">
    <source>
        <dbReference type="HAMAP-Rule" id="MF_02214"/>
    </source>
</evidence>
<dbReference type="GO" id="GO:0005524">
    <property type="term" value="F:ATP binding"/>
    <property type="evidence" value="ECO:0007669"/>
    <property type="project" value="UniProtKB-UniRule"/>
</dbReference>
<evidence type="ECO:0000313" key="6">
    <source>
        <dbReference type="Proteomes" id="UP000886741"/>
    </source>
</evidence>
<accession>A0A9D1F8A6</accession>
<dbReference type="GO" id="GO:0008270">
    <property type="term" value="F:zinc ion binding"/>
    <property type="evidence" value="ECO:0007669"/>
    <property type="project" value="UniProtKB-UniRule"/>
</dbReference>
<dbReference type="Pfam" id="PF08353">
    <property type="entry name" value="MurT_C"/>
    <property type="match status" value="1"/>
</dbReference>
<keyword evidence="2" id="KW-0067">ATP-binding</keyword>
<dbReference type="Pfam" id="PF08245">
    <property type="entry name" value="Mur_ligase_M"/>
    <property type="match status" value="1"/>
</dbReference>
<keyword evidence="2" id="KW-0547">Nucleotide-binding</keyword>
<evidence type="ECO:0000256" key="1">
    <source>
        <dbReference type="ARBA" id="ARBA00004752"/>
    </source>
</evidence>
<dbReference type="InterPro" id="IPR036565">
    <property type="entry name" value="Mur-like_cat_sf"/>
</dbReference>
<dbReference type="PANTHER" id="PTHR23135:SF7">
    <property type="entry name" value="LIPID II ISOGLUTAMINYL SYNTHASE (GLUTAMINE-HYDROLYZING) SUBUNIT MURT"/>
    <property type="match status" value="1"/>
</dbReference>
<dbReference type="GO" id="GO:0008360">
    <property type="term" value="P:regulation of cell shape"/>
    <property type="evidence" value="ECO:0007669"/>
    <property type="project" value="UniProtKB-KW"/>
</dbReference>